<dbReference type="InterPro" id="IPR007146">
    <property type="entry name" value="Sas10/Utp3/C1D"/>
</dbReference>
<evidence type="ECO:0000256" key="7">
    <source>
        <dbReference type="SAM" id="MobiDB-lite"/>
    </source>
</evidence>
<dbReference type="EMBL" id="JAZHXJ010000096">
    <property type="protein sequence ID" value="KAL1875144.1"/>
    <property type="molecule type" value="Genomic_DNA"/>
</dbReference>
<reference evidence="8 9" key="1">
    <citation type="journal article" date="2024" name="Commun. Biol.">
        <title>Comparative genomic analysis of thermophilic fungi reveals convergent evolutionary adaptations and gene losses.</title>
        <authorList>
            <person name="Steindorff A.S."/>
            <person name="Aguilar-Pontes M.V."/>
            <person name="Robinson A.J."/>
            <person name="Andreopoulos B."/>
            <person name="LaButti K."/>
            <person name="Kuo A."/>
            <person name="Mondo S."/>
            <person name="Riley R."/>
            <person name="Otillar R."/>
            <person name="Haridas S."/>
            <person name="Lipzen A."/>
            <person name="Grimwood J."/>
            <person name="Schmutz J."/>
            <person name="Clum A."/>
            <person name="Reid I.D."/>
            <person name="Moisan M.C."/>
            <person name="Butler G."/>
            <person name="Nguyen T.T.M."/>
            <person name="Dewar K."/>
            <person name="Conant G."/>
            <person name="Drula E."/>
            <person name="Henrissat B."/>
            <person name="Hansel C."/>
            <person name="Singer S."/>
            <person name="Hutchinson M.I."/>
            <person name="de Vries R.P."/>
            <person name="Natvig D.O."/>
            <person name="Powell A.J."/>
            <person name="Tsang A."/>
            <person name="Grigoriev I.V."/>
        </authorList>
    </citation>
    <scope>NUCLEOTIDE SEQUENCE [LARGE SCALE GENOMIC DNA]</scope>
    <source>
        <strain evidence="8 9">ATCC 24622</strain>
    </source>
</reference>
<dbReference type="Pfam" id="PF04000">
    <property type="entry name" value="Sas10_Utp3"/>
    <property type="match status" value="1"/>
</dbReference>
<dbReference type="PANTHER" id="PTHR15341:SF3">
    <property type="entry name" value="NUCLEAR NUCLEIC ACID-BINDING PROTEIN C1D"/>
    <property type="match status" value="1"/>
</dbReference>
<proteinExistence type="inferred from homology"/>
<evidence type="ECO:0000313" key="9">
    <source>
        <dbReference type="Proteomes" id="UP001586593"/>
    </source>
</evidence>
<comment type="similarity">
    <text evidence="2 6">Belongs to the C1D family.</text>
</comment>
<dbReference type="Proteomes" id="UP001586593">
    <property type="component" value="Unassembled WGS sequence"/>
</dbReference>
<evidence type="ECO:0000256" key="4">
    <source>
        <dbReference type="ARBA" id="ARBA00022884"/>
    </source>
</evidence>
<comment type="function">
    <text evidence="6">Required for exosome-dependent processing of pre-rRNA and small nucleolar RNA (snRNA) precursors. Involved in processing of 35S pre-rRNA at the A0, A1 and A2 sites.</text>
</comment>
<feature type="compositionally biased region" description="Basic residues" evidence="7">
    <location>
        <begin position="170"/>
        <end position="179"/>
    </location>
</feature>
<dbReference type="InterPro" id="IPR011082">
    <property type="entry name" value="Exosome-assoc_fac/DNA_repair"/>
</dbReference>
<organism evidence="8 9">
    <name type="scientific">Phialemonium thermophilum</name>
    <dbReference type="NCBI Taxonomy" id="223376"/>
    <lineage>
        <taxon>Eukaryota</taxon>
        <taxon>Fungi</taxon>
        <taxon>Dikarya</taxon>
        <taxon>Ascomycota</taxon>
        <taxon>Pezizomycotina</taxon>
        <taxon>Sordariomycetes</taxon>
        <taxon>Sordariomycetidae</taxon>
        <taxon>Cephalothecales</taxon>
        <taxon>Cephalothecaceae</taxon>
        <taxon>Phialemonium</taxon>
    </lineage>
</organism>
<comment type="caution">
    <text evidence="8">The sequence shown here is derived from an EMBL/GenBank/DDBJ whole genome shotgun (WGS) entry which is preliminary data.</text>
</comment>
<evidence type="ECO:0000313" key="8">
    <source>
        <dbReference type="EMBL" id="KAL1875144.1"/>
    </source>
</evidence>
<evidence type="ECO:0000256" key="2">
    <source>
        <dbReference type="ARBA" id="ARBA00009154"/>
    </source>
</evidence>
<keyword evidence="3 6" id="KW-0698">rRNA processing</keyword>
<keyword evidence="5 6" id="KW-0539">Nucleus</keyword>
<evidence type="ECO:0000256" key="6">
    <source>
        <dbReference type="RuleBase" id="RU368003"/>
    </source>
</evidence>
<evidence type="ECO:0000256" key="1">
    <source>
        <dbReference type="ARBA" id="ARBA00004123"/>
    </source>
</evidence>
<protein>
    <recommendedName>
        <fullName evidence="6">Exosome complex protein</fullName>
    </recommendedName>
</protein>
<feature type="region of interest" description="Disordered" evidence="7">
    <location>
        <begin position="139"/>
        <end position="179"/>
    </location>
</feature>
<gene>
    <name evidence="8" type="ORF">VTK73DRAFT_10281</name>
</gene>
<comment type="subcellular location">
    <subcellularLocation>
        <location evidence="1 6">Nucleus</location>
    </subcellularLocation>
</comment>
<name>A0ABR3XHL7_9PEZI</name>
<keyword evidence="4 6" id="KW-0694">RNA-binding</keyword>
<sequence>MDVTDITPKLDQLKIDLDKLEKELKPLKDIGAISSKLPLLDKAKLYVTVAYALESLLFSSLRLNGVDTKEHPIYTELTRVKQYFEKIKKIETPEPERQNTLDTQAAIRFIRSDVADNKELKEKLAEQLAKEKAKAALKASKAAKKRRAEDGDSSESAAPGKEDNGAASSKKAKKSSKGR</sequence>
<evidence type="ECO:0000256" key="5">
    <source>
        <dbReference type="ARBA" id="ARBA00023242"/>
    </source>
</evidence>
<dbReference type="PANTHER" id="PTHR15341">
    <property type="entry name" value="SUN-COR STEROID HORMONE RECEPTOR CO-REPRESSOR"/>
    <property type="match status" value="1"/>
</dbReference>
<keyword evidence="9" id="KW-1185">Reference proteome</keyword>
<accession>A0ABR3XHL7</accession>
<evidence type="ECO:0000256" key="3">
    <source>
        <dbReference type="ARBA" id="ARBA00022552"/>
    </source>
</evidence>